<evidence type="ECO:0000259" key="3">
    <source>
        <dbReference type="PROSITE" id="PS50102"/>
    </source>
</evidence>
<evidence type="ECO:0000256" key="1">
    <source>
        <dbReference type="PROSITE-ProRule" id="PRU00176"/>
    </source>
</evidence>
<dbReference type="Pfam" id="PF00076">
    <property type="entry name" value="RRM_1"/>
    <property type="match status" value="1"/>
</dbReference>
<feature type="region of interest" description="Disordered" evidence="2">
    <location>
        <begin position="185"/>
        <end position="218"/>
    </location>
</feature>
<dbReference type="CDD" id="cd00590">
    <property type="entry name" value="RRM_SF"/>
    <property type="match status" value="1"/>
</dbReference>
<comment type="caution">
    <text evidence="4">The sequence shown here is derived from an EMBL/GenBank/DDBJ whole genome shotgun (WGS) entry which is preliminary data.</text>
</comment>
<dbReference type="Gene3D" id="3.30.70.330">
    <property type="match status" value="1"/>
</dbReference>
<dbReference type="SUPFAM" id="SSF54928">
    <property type="entry name" value="RNA-binding domain, RBD"/>
    <property type="match status" value="1"/>
</dbReference>
<feature type="compositionally biased region" description="Low complexity" evidence="2">
    <location>
        <begin position="96"/>
        <end position="105"/>
    </location>
</feature>
<keyword evidence="5" id="KW-1185">Reference proteome</keyword>
<dbReference type="EMBL" id="CAJNNV010030055">
    <property type="protein sequence ID" value="CAE8631168.1"/>
    <property type="molecule type" value="Genomic_DNA"/>
</dbReference>
<dbReference type="AlphaFoldDB" id="A0A813H0L7"/>
<dbReference type="InterPro" id="IPR000504">
    <property type="entry name" value="RRM_dom"/>
</dbReference>
<dbReference type="Proteomes" id="UP000654075">
    <property type="component" value="Unassembled WGS sequence"/>
</dbReference>
<keyword evidence="1" id="KW-0694">RNA-binding</keyword>
<dbReference type="InterPro" id="IPR035979">
    <property type="entry name" value="RBD_domain_sf"/>
</dbReference>
<dbReference type="InterPro" id="IPR012677">
    <property type="entry name" value="Nucleotide-bd_a/b_plait_sf"/>
</dbReference>
<dbReference type="OrthoDB" id="5382468at2759"/>
<evidence type="ECO:0000313" key="5">
    <source>
        <dbReference type="Proteomes" id="UP000654075"/>
    </source>
</evidence>
<feature type="domain" description="RRM" evidence="3">
    <location>
        <begin position="1"/>
        <end position="69"/>
    </location>
</feature>
<dbReference type="PROSITE" id="PS50102">
    <property type="entry name" value="RRM"/>
    <property type="match status" value="1"/>
</dbReference>
<evidence type="ECO:0000313" key="4">
    <source>
        <dbReference type="EMBL" id="CAE8631168.1"/>
    </source>
</evidence>
<accession>A0A813H0L7</accession>
<evidence type="ECO:0000256" key="2">
    <source>
        <dbReference type="SAM" id="MobiDB-lite"/>
    </source>
</evidence>
<gene>
    <name evidence="4" type="ORF">PGLA1383_LOCUS47303</name>
</gene>
<feature type="region of interest" description="Disordered" evidence="2">
    <location>
        <begin position="65"/>
        <end position="140"/>
    </location>
</feature>
<dbReference type="GO" id="GO:0003723">
    <property type="term" value="F:RNA binding"/>
    <property type="evidence" value="ECO:0007669"/>
    <property type="project" value="UniProtKB-UniRule"/>
</dbReference>
<protein>
    <recommendedName>
        <fullName evidence="3">RRM domain-containing protein</fullName>
    </recommendedName>
</protein>
<feature type="non-terminal residue" evidence="4">
    <location>
        <position position="1"/>
    </location>
</feature>
<organism evidence="4 5">
    <name type="scientific">Polarella glacialis</name>
    <name type="common">Dinoflagellate</name>
    <dbReference type="NCBI Taxonomy" id="89957"/>
    <lineage>
        <taxon>Eukaryota</taxon>
        <taxon>Sar</taxon>
        <taxon>Alveolata</taxon>
        <taxon>Dinophyceae</taxon>
        <taxon>Suessiales</taxon>
        <taxon>Suessiaceae</taxon>
        <taxon>Polarella</taxon>
    </lineage>
</organism>
<name>A0A813H0L7_POLGL</name>
<reference evidence="4" key="1">
    <citation type="submission" date="2021-02" db="EMBL/GenBank/DDBJ databases">
        <authorList>
            <person name="Dougan E. K."/>
            <person name="Rhodes N."/>
            <person name="Thang M."/>
            <person name="Chan C."/>
        </authorList>
    </citation>
    <scope>NUCLEOTIDE SEQUENCE</scope>
</reference>
<proteinExistence type="predicted"/>
<sequence length="218" mass="21840">VVGNLGGLRINRRDLEAAFSAVGRVESAVVGEDSAKISFREARYAQEAVRRFHGGQLNERTIDVYLEGDAPPRRQTSGGGGGGSRRAEGSTGAPGGRSRSPRAGGYAPRDAAGAPKTGASQGLPPPPARAGGAGGRPLLSQPMAVRGLGAAVLQSQHLRAASEAPCSAASEALAVSARRQAMGQRELGSAVAVAPVPPGPARGELGSAPRTDSPSGPA</sequence>